<comment type="caution">
    <text evidence="10">The sequence shown here is derived from an EMBL/GenBank/DDBJ whole genome shotgun (WGS) entry which is preliminary data.</text>
</comment>
<evidence type="ECO:0000313" key="10">
    <source>
        <dbReference type="EMBL" id="KAI5425110.1"/>
    </source>
</evidence>
<name>A0A9D4XU04_PEA</name>
<comment type="subcellular location">
    <subcellularLocation>
        <location evidence="1 8">Cell membrane</location>
        <topology evidence="1 8">Multi-pass membrane protein</topology>
    </subcellularLocation>
</comment>
<dbReference type="InterPro" id="IPR006459">
    <property type="entry name" value="CASP/CASPL"/>
</dbReference>
<evidence type="ECO:0000256" key="6">
    <source>
        <dbReference type="ARBA" id="ARBA00022989"/>
    </source>
</evidence>
<dbReference type="OrthoDB" id="1898688at2759"/>
<dbReference type="GO" id="GO:0005886">
    <property type="term" value="C:plasma membrane"/>
    <property type="evidence" value="ECO:0007669"/>
    <property type="project" value="UniProtKB-SubCell"/>
</dbReference>
<evidence type="ECO:0000259" key="9">
    <source>
        <dbReference type="Pfam" id="PF04535"/>
    </source>
</evidence>
<evidence type="ECO:0000313" key="11">
    <source>
        <dbReference type="Proteomes" id="UP001058974"/>
    </source>
</evidence>
<evidence type="ECO:0000256" key="4">
    <source>
        <dbReference type="ARBA" id="ARBA00022475"/>
    </source>
</evidence>
<protein>
    <recommendedName>
        <fullName evidence="8">CASP-like protein</fullName>
    </recommendedName>
</protein>
<dbReference type="Proteomes" id="UP001058974">
    <property type="component" value="Chromosome 3"/>
</dbReference>
<dbReference type="PANTHER" id="PTHR36488">
    <property type="entry name" value="CASP-LIKE PROTEIN 1U1"/>
    <property type="match status" value="1"/>
</dbReference>
<feature type="transmembrane region" description="Helical" evidence="8">
    <location>
        <begin position="86"/>
        <end position="107"/>
    </location>
</feature>
<gene>
    <name evidence="10" type="ORF">KIW84_031057</name>
</gene>
<keyword evidence="11" id="KW-1185">Reference proteome</keyword>
<comment type="similarity">
    <text evidence="2 8">Belongs to the Casparian strip membrane proteins (CASP) family.</text>
</comment>
<dbReference type="EMBL" id="JAMSHJ010000003">
    <property type="protein sequence ID" value="KAI5425110.1"/>
    <property type="molecule type" value="Genomic_DNA"/>
</dbReference>
<keyword evidence="6 8" id="KW-1133">Transmembrane helix</keyword>
<comment type="subunit">
    <text evidence="3 8">Homodimer and heterodimers.</text>
</comment>
<accession>A0A9D4XU04</accession>
<feature type="transmembrane region" description="Helical" evidence="8">
    <location>
        <begin position="12"/>
        <end position="33"/>
    </location>
</feature>
<sequence>MHFQPPYLSHSLIDPPFLLTVIIHIFVYIYFIFRYTTKLKYLLLNSSRLLAYYYMGSQSKGSVDGVQSDVKVVENMATKKSGVYDLLLRVLCFLLTLTATIIVAVGKETKDISYASFQFKATAKWEYMSASVFFLVTNVIGCSYAATTMVISTIARNSGNKTILLMITILDLVISALHFSANGAAAAVGVLGQKGNSHVQWMKVCNVFDAYCRHMTAALVLSIIGSSVFLLLVAHSIFRLHYSRSY</sequence>
<comment type="caution">
    <text evidence="8">Lacks conserved residue(s) required for the propagation of feature annotation.</text>
</comment>
<keyword evidence="4 8" id="KW-1003">Cell membrane</keyword>
<feature type="transmembrane region" description="Helical" evidence="8">
    <location>
        <begin position="163"/>
        <end position="181"/>
    </location>
</feature>
<dbReference type="InterPro" id="IPR044173">
    <property type="entry name" value="CASPL"/>
</dbReference>
<evidence type="ECO:0000256" key="7">
    <source>
        <dbReference type="ARBA" id="ARBA00023136"/>
    </source>
</evidence>
<keyword evidence="5 8" id="KW-0812">Transmembrane</keyword>
<feature type="transmembrane region" description="Helical" evidence="8">
    <location>
        <begin position="217"/>
        <end position="238"/>
    </location>
</feature>
<evidence type="ECO:0000256" key="5">
    <source>
        <dbReference type="ARBA" id="ARBA00022692"/>
    </source>
</evidence>
<dbReference type="NCBIfam" id="TIGR01569">
    <property type="entry name" value="A_tha_TIGR01569"/>
    <property type="match status" value="1"/>
</dbReference>
<dbReference type="Gramene" id="Psat03G0105700-T1">
    <property type="protein sequence ID" value="KAI5425110.1"/>
    <property type="gene ID" value="KIW84_031057"/>
</dbReference>
<dbReference type="Pfam" id="PF04535">
    <property type="entry name" value="CASP_dom"/>
    <property type="match status" value="1"/>
</dbReference>
<feature type="domain" description="Casparian strip membrane protein" evidence="9">
    <location>
        <begin position="82"/>
        <end position="226"/>
    </location>
</feature>
<evidence type="ECO:0000256" key="2">
    <source>
        <dbReference type="ARBA" id="ARBA00007651"/>
    </source>
</evidence>
<evidence type="ECO:0000256" key="3">
    <source>
        <dbReference type="ARBA" id="ARBA00011489"/>
    </source>
</evidence>
<dbReference type="InterPro" id="IPR006702">
    <property type="entry name" value="CASP_dom"/>
</dbReference>
<dbReference type="AlphaFoldDB" id="A0A9D4XU04"/>
<organism evidence="10 11">
    <name type="scientific">Pisum sativum</name>
    <name type="common">Garden pea</name>
    <name type="synonym">Lathyrus oleraceus</name>
    <dbReference type="NCBI Taxonomy" id="3888"/>
    <lineage>
        <taxon>Eukaryota</taxon>
        <taxon>Viridiplantae</taxon>
        <taxon>Streptophyta</taxon>
        <taxon>Embryophyta</taxon>
        <taxon>Tracheophyta</taxon>
        <taxon>Spermatophyta</taxon>
        <taxon>Magnoliopsida</taxon>
        <taxon>eudicotyledons</taxon>
        <taxon>Gunneridae</taxon>
        <taxon>Pentapetalae</taxon>
        <taxon>rosids</taxon>
        <taxon>fabids</taxon>
        <taxon>Fabales</taxon>
        <taxon>Fabaceae</taxon>
        <taxon>Papilionoideae</taxon>
        <taxon>50 kb inversion clade</taxon>
        <taxon>NPAAA clade</taxon>
        <taxon>Hologalegina</taxon>
        <taxon>IRL clade</taxon>
        <taxon>Fabeae</taxon>
        <taxon>Lathyrus</taxon>
    </lineage>
</organism>
<reference evidence="10 11" key="1">
    <citation type="journal article" date="2022" name="Nat. Genet.">
        <title>Improved pea reference genome and pan-genome highlight genomic features and evolutionary characteristics.</title>
        <authorList>
            <person name="Yang T."/>
            <person name="Liu R."/>
            <person name="Luo Y."/>
            <person name="Hu S."/>
            <person name="Wang D."/>
            <person name="Wang C."/>
            <person name="Pandey M.K."/>
            <person name="Ge S."/>
            <person name="Xu Q."/>
            <person name="Li N."/>
            <person name="Li G."/>
            <person name="Huang Y."/>
            <person name="Saxena R.K."/>
            <person name="Ji Y."/>
            <person name="Li M."/>
            <person name="Yan X."/>
            <person name="He Y."/>
            <person name="Liu Y."/>
            <person name="Wang X."/>
            <person name="Xiang C."/>
            <person name="Varshney R.K."/>
            <person name="Ding H."/>
            <person name="Gao S."/>
            <person name="Zong X."/>
        </authorList>
    </citation>
    <scope>NUCLEOTIDE SEQUENCE [LARGE SCALE GENOMIC DNA]</scope>
    <source>
        <strain evidence="10 11">cv. Zhongwan 6</strain>
    </source>
</reference>
<proteinExistence type="inferred from homology"/>
<feature type="transmembrane region" description="Helical" evidence="8">
    <location>
        <begin position="127"/>
        <end position="151"/>
    </location>
</feature>
<keyword evidence="7 8" id="KW-0472">Membrane</keyword>
<evidence type="ECO:0000256" key="1">
    <source>
        <dbReference type="ARBA" id="ARBA00004651"/>
    </source>
</evidence>
<dbReference type="PANTHER" id="PTHR36488:SF8">
    <property type="entry name" value="CASP-LIKE PROTEIN 1U1"/>
    <property type="match status" value="1"/>
</dbReference>
<evidence type="ECO:0000256" key="8">
    <source>
        <dbReference type="RuleBase" id="RU361233"/>
    </source>
</evidence>